<evidence type="ECO:0000256" key="1">
    <source>
        <dbReference type="SAM" id="Phobius"/>
    </source>
</evidence>
<gene>
    <name evidence="2" type="ORF">HYC85_031228</name>
</gene>
<sequence>MIVFASSPLAAALMNWSLISLVDLLAFLLIRFTAPKRGFRFRGRLLLLWSVFLFSLLIILVQVIFIILWAMVNVKWSIADAWWAKLIGLMKLDSWSSPLVIYFLVVQLLVAFVASVEIRGHNFGLVPCQDSCWGHLSSVIGHLGL</sequence>
<dbReference type="InterPro" id="IPR027272">
    <property type="entry name" value="Piezo"/>
</dbReference>
<proteinExistence type="predicted"/>
<accession>A0A7J7FQ91</accession>
<name>A0A7J7FQ91_CAMSI</name>
<dbReference type="PANTHER" id="PTHR13167">
    <property type="entry name" value="PIEZO-TYPE MECHANOSENSITIVE ION CHANNEL COMPONENT"/>
    <property type="match status" value="1"/>
</dbReference>
<reference evidence="3" key="1">
    <citation type="journal article" date="2020" name="Nat. Commun.">
        <title>Genome assembly of wild tea tree DASZ reveals pedigree and selection history of tea varieties.</title>
        <authorList>
            <person name="Zhang W."/>
            <person name="Zhang Y."/>
            <person name="Qiu H."/>
            <person name="Guo Y."/>
            <person name="Wan H."/>
            <person name="Zhang X."/>
            <person name="Scossa F."/>
            <person name="Alseekh S."/>
            <person name="Zhang Q."/>
            <person name="Wang P."/>
            <person name="Xu L."/>
            <person name="Schmidt M.H."/>
            <person name="Jia X."/>
            <person name="Li D."/>
            <person name="Zhu A."/>
            <person name="Guo F."/>
            <person name="Chen W."/>
            <person name="Ni D."/>
            <person name="Usadel B."/>
            <person name="Fernie A.R."/>
            <person name="Wen W."/>
        </authorList>
    </citation>
    <scope>NUCLEOTIDE SEQUENCE [LARGE SCALE GENOMIC DNA]</scope>
    <source>
        <strain evidence="3">cv. G240</strain>
    </source>
</reference>
<dbReference type="PANTHER" id="PTHR13167:SF25">
    <property type="entry name" value="PIEZO-TYPE MECHANOSENSITIVE ION CHANNEL COMPONENT"/>
    <property type="match status" value="1"/>
</dbReference>
<evidence type="ECO:0008006" key="4">
    <source>
        <dbReference type="Google" id="ProtNLM"/>
    </source>
</evidence>
<dbReference type="AlphaFoldDB" id="A0A7J7FQ91"/>
<dbReference type="GO" id="GO:0005261">
    <property type="term" value="F:monoatomic cation channel activity"/>
    <property type="evidence" value="ECO:0007669"/>
    <property type="project" value="TreeGrafter"/>
</dbReference>
<reference evidence="2 3" key="2">
    <citation type="submission" date="2020-07" db="EMBL/GenBank/DDBJ databases">
        <title>Genome assembly of wild tea tree DASZ reveals pedigree and selection history of tea varieties.</title>
        <authorList>
            <person name="Zhang W."/>
        </authorList>
    </citation>
    <scope>NUCLEOTIDE SEQUENCE [LARGE SCALE GENOMIC DNA]</scope>
    <source>
        <strain evidence="3">cv. G240</strain>
        <tissue evidence="2">Leaf</tissue>
    </source>
</reference>
<keyword evidence="1" id="KW-0472">Membrane</keyword>
<keyword evidence="1" id="KW-0812">Transmembrane</keyword>
<dbReference type="EMBL" id="JACBKZ010000015">
    <property type="protein sequence ID" value="KAF5930355.1"/>
    <property type="molecule type" value="Genomic_DNA"/>
</dbReference>
<keyword evidence="3" id="KW-1185">Reference proteome</keyword>
<dbReference type="GO" id="GO:0008381">
    <property type="term" value="F:mechanosensitive monoatomic ion channel activity"/>
    <property type="evidence" value="ECO:0007669"/>
    <property type="project" value="InterPro"/>
</dbReference>
<dbReference type="GO" id="GO:0016020">
    <property type="term" value="C:membrane"/>
    <property type="evidence" value="ECO:0007669"/>
    <property type="project" value="InterPro"/>
</dbReference>
<dbReference type="GO" id="GO:0071260">
    <property type="term" value="P:cellular response to mechanical stimulus"/>
    <property type="evidence" value="ECO:0007669"/>
    <property type="project" value="TreeGrafter"/>
</dbReference>
<feature type="transmembrane region" description="Helical" evidence="1">
    <location>
        <begin position="12"/>
        <end position="34"/>
    </location>
</feature>
<dbReference type="GO" id="GO:0050982">
    <property type="term" value="P:detection of mechanical stimulus"/>
    <property type="evidence" value="ECO:0007669"/>
    <property type="project" value="TreeGrafter"/>
</dbReference>
<dbReference type="Proteomes" id="UP000593564">
    <property type="component" value="Unassembled WGS sequence"/>
</dbReference>
<dbReference type="GO" id="GO:0042391">
    <property type="term" value="P:regulation of membrane potential"/>
    <property type="evidence" value="ECO:0007669"/>
    <property type="project" value="TreeGrafter"/>
</dbReference>
<keyword evidence="1" id="KW-1133">Transmembrane helix</keyword>
<organism evidence="2 3">
    <name type="scientific">Camellia sinensis</name>
    <name type="common">Tea plant</name>
    <name type="synonym">Thea sinensis</name>
    <dbReference type="NCBI Taxonomy" id="4442"/>
    <lineage>
        <taxon>Eukaryota</taxon>
        <taxon>Viridiplantae</taxon>
        <taxon>Streptophyta</taxon>
        <taxon>Embryophyta</taxon>
        <taxon>Tracheophyta</taxon>
        <taxon>Spermatophyta</taxon>
        <taxon>Magnoliopsida</taxon>
        <taxon>eudicotyledons</taxon>
        <taxon>Gunneridae</taxon>
        <taxon>Pentapetalae</taxon>
        <taxon>asterids</taxon>
        <taxon>Ericales</taxon>
        <taxon>Theaceae</taxon>
        <taxon>Camellia</taxon>
    </lineage>
</organism>
<feature type="transmembrane region" description="Helical" evidence="1">
    <location>
        <begin position="46"/>
        <end position="72"/>
    </location>
</feature>
<protein>
    <recommendedName>
        <fullName evidence="4">Piezo non-specific cation channel R-Ras-binding domain-containing protein</fullName>
    </recommendedName>
</protein>
<feature type="transmembrane region" description="Helical" evidence="1">
    <location>
        <begin position="99"/>
        <end position="116"/>
    </location>
</feature>
<evidence type="ECO:0000313" key="2">
    <source>
        <dbReference type="EMBL" id="KAF5930355.1"/>
    </source>
</evidence>
<evidence type="ECO:0000313" key="3">
    <source>
        <dbReference type="Proteomes" id="UP000593564"/>
    </source>
</evidence>
<comment type="caution">
    <text evidence="2">The sequence shown here is derived from an EMBL/GenBank/DDBJ whole genome shotgun (WGS) entry which is preliminary data.</text>
</comment>